<reference evidence="5 7" key="1">
    <citation type="submission" date="2016-06" db="EMBL/GenBank/DDBJ databases">
        <authorList>
            <person name="Kjaerup R.B."/>
            <person name="Dalgaard T.S."/>
            <person name="Juul-Madsen H.R."/>
        </authorList>
    </citation>
    <scope>NUCLEOTIDE SEQUENCE [LARGE SCALE GENOMIC DNA]</scope>
    <source>
        <strain evidence="5">Orrdi1</strain>
    </source>
</reference>
<dbReference type="GO" id="GO:0003677">
    <property type="term" value="F:DNA binding"/>
    <property type="evidence" value="ECO:0007669"/>
    <property type="project" value="UniProtKB-KW"/>
</dbReference>
<sequence>MRRRTTQPPASGELPLHLRVQEGLRARLLDGTYPPQSRLPSEHALCAQFQVSRITVRQALAALQNEGLVQKIQGRGTFACRPRAAQNVSTLQGFAEAMAPLGHDVRNRLHQFRYVTAGESLAGRLQLPATALLAEIGRVRVLDGQPISYETTYVPEVLGQALAGADLAHRDLFHILEHDGRVALGHADVAITSELADEALCTLLQCHTGSPVLRIDRLVFEAGGTPLLYETLRFRADAFQYRMRVDRQGRTALRP</sequence>
<dbReference type="SUPFAM" id="SSF64288">
    <property type="entry name" value="Chorismate lyase-like"/>
    <property type="match status" value="1"/>
</dbReference>
<protein>
    <submittedName>
        <fullName evidence="5">Transcriptional regulator, GntR family</fullName>
    </submittedName>
</protein>
<dbReference type="RefSeq" id="WP_067751183.1">
    <property type="nucleotide sequence ID" value="NZ_LT907988.1"/>
</dbReference>
<keyword evidence="3" id="KW-0804">Transcription</keyword>
<keyword evidence="2" id="KW-0238">DNA-binding</keyword>
<dbReference type="KEGG" id="odi:ODI_R2662"/>
<dbReference type="SUPFAM" id="SSF46785">
    <property type="entry name" value="Winged helix' DNA-binding domain"/>
    <property type="match status" value="1"/>
</dbReference>
<dbReference type="PROSITE" id="PS50949">
    <property type="entry name" value="HTH_GNTR"/>
    <property type="match status" value="1"/>
</dbReference>
<dbReference type="EMBL" id="FLRC01000011">
    <property type="protein sequence ID" value="SBT24665.1"/>
    <property type="molecule type" value="Genomic_DNA"/>
</dbReference>
<dbReference type="EMBL" id="LT907988">
    <property type="protein sequence ID" value="SOE50357.1"/>
    <property type="molecule type" value="Genomic_DNA"/>
</dbReference>
<dbReference type="AlphaFoldDB" id="A0A1C3JZT1"/>
<dbReference type="GO" id="GO:0003700">
    <property type="term" value="F:DNA-binding transcription factor activity"/>
    <property type="evidence" value="ECO:0007669"/>
    <property type="project" value="InterPro"/>
</dbReference>
<evidence type="ECO:0000256" key="1">
    <source>
        <dbReference type="ARBA" id="ARBA00023015"/>
    </source>
</evidence>
<evidence type="ECO:0000259" key="4">
    <source>
        <dbReference type="PROSITE" id="PS50949"/>
    </source>
</evidence>
<dbReference type="InterPro" id="IPR000524">
    <property type="entry name" value="Tscrpt_reg_HTH_GntR"/>
</dbReference>
<feature type="domain" description="HTH gntR-type" evidence="4">
    <location>
        <begin position="14"/>
        <end position="82"/>
    </location>
</feature>
<dbReference type="Pfam" id="PF07702">
    <property type="entry name" value="UTRA"/>
    <property type="match status" value="1"/>
</dbReference>
<dbReference type="SMART" id="SM00345">
    <property type="entry name" value="HTH_GNTR"/>
    <property type="match status" value="1"/>
</dbReference>
<dbReference type="STRING" id="1851544.ODI_02735"/>
<dbReference type="OrthoDB" id="8584262at2"/>
<evidence type="ECO:0000313" key="5">
    <source>
        <dbReference type="EMBL" id="SBT24665.1"/>
    </source>
</evidence>
<dbReference type="InterPro" id="IPR028978">
    <property type="entry name" value="Chorismate_lyase_/UTRA_dom_sf"/>
</dbReference>
<name>A0A1C3JZT1_9BURK</name>
<dbReference type="Proteomes" id="UP000078558">
    <property type="component" value="Chromosome I"/>
</dbReference>
<keyword evidence="7" id="KW-1185">Reference proteome</keyword>
<dbReference type="Gene3D" id="1.10.10.10">
    <property type="entry name" value="Winged helix-like DNA-binding domain superfamily/Winged helix DNA-binding domain"/>
    <property type="match status" value="1"/>
</dbReference>
<accession>A0A1C3JZT1</accession>
<gene>
    <name evidence="5" type="ORF">ODI_02735</name>
    <name evidence="6" type="ORF">ODI_R2662</name>
</gene>
<dbReference type="InterPro" id="IPR050679">
    <property type="entry name" value="Bact_HTH_transcr_reg"/>
</dbReference>
<dbReference type="PRINTS" id="PR00035">
    <property type="entry name" value="HTHGNTR"/>
</dbReference>
<organism evidence="5 7">
    <name type="scientific">Orrella dioscoreae</name>
    <dbReference type="NCBI Taxonomy" id="1851544"/>
    <lineage>
        <taxon>Bacteria</taxon>
        <taxon>Pseudomonadati</taxon>
        <taxon>Pseudomonadota</taxon>
        <taxon>Betaproteobacteria</taxon>
        <taxon>Burkholderiales</taxon>
        <taxon>Alcaligenaceae</taxon>
        <taxon>Orrella</taxon>
    </lineage>
</organism>
<dbReference type="InterPro" id="IPR036388">
    <property type="entry name" value="WH-like_DNA-bd_sf"/>
</dbReference>
<dbReference type="InterPro" id="IPR011663">
    <property type="entry name" value="UTRA"/>
</dbReference>
<dbReference type="Gene3D" id="3.40.1410.10">
    <property type="entry name" value="Chorismate lyase-like"/>
    <property type="match status" value="1"/>
</dbReference>
<evidence type="ECO:0000256" key="2">
    <source>
        <dbReference type="ARBA" id="ARBA00023125"/>
    </source>
</evidence>
<evidence type="ECO:0000256" key="3">
    <source>
        <dbReference type="ARBA" id="ARBA00023163"/>
    </source>
</evidence>
<dbReference type="InterPro" id="IPR036390">
    <property type="entry name" value="WH_DNA-bd_sf"/>
</dbReference>
<dbReference type="PANTHER" id="PTHR44846:SF1">
    <property type="entry name" value="MANNOSYL-D-GLYCERATE TRANSPORT_METABOLISM SYSTEM REPRESSOR MNGR-RELATED"/>
    <property type="match status" value="1"/>
</dbReference>
<dbReference type="PANTHER" id="PTHR44846">
    <property type="entry name" value="MANNOSYL-D-GLYCERATE TRANSPORT/METABOLISM SYSTEM REPRESSOR MNGR-RELATED"/>
    <property type="match status" value="1"/>
</dbReference>
<dbReference type="Pfam" id="PF00392">
    <property type="entry name" value="GntR"/>
    <property type="match status" value="1"/>
</dbReference>
<evidence type="ECO:0000313" key="7">
    <source>
        <dbReference type="Proteomes" id="UP000078558"/>
    </source>
</evidence>
<dbReference type="GO" id="GO:0045892">
    <property type="term" value="P:negative regulation of DNA-templated transcription"/>
    <property type="evidence" value="ECO:0007669"/>
    <property type="project" value="TreeGrafter"/>
</dbReference>
<reference evidence="6 7" key="2">
    <citation type="submission" date="2017-08" db="EMBL/GenBank/DDBJ databases">
        <authorList>
            <person name="de Groot N.N."/>
        </authorList>
    </citation>
    <scope>NUCLEOTIDE SEQUENCE [LARGE SCALE GENOMIC DNA]</scope>
    <source>
        <strain evidence="6">Orrdi1</strain>
    </source>
</reference>
<keyword evidence="1" id="KW-0805">Transcription regulation</keyword>
<dbReference type="SMART" id="SM00866">
    <property type="entry name" value="UTRA"/>
    <property type="match status" value="1"/>
</dbReference>
<proteinExistence type="predicted"/>
<dbReference type="CDD" id="cd07377">
    <property type="entry name" value="WHTH_GntR"/>
    <property type="match status" value="1"/>
</dbReference>
<evidence type="ECO:0000313" key="6">
    <source>
        <dbReference type="EMBL" id="SOE50357.1"/>
    </source>
</evidence>